<proteinExistence type="predicted"/>
<accession>A0A6M3JC30</accession>
<keyword evidence="3" id="KW-0255">Endonuclease</keyword>
<keyword evidence="3" id="KW-0540">Nuclease</keyword>
<keyword evidence="3" id="KW-0378">Hydrolase</keyword>
<feature type="domain" description="HNH nuclease" evidence="2">
    <location>
        <begin position="44"/>
        <end position="88"/>
    </location>
</feature>
<reference evidence="3" key="1">
    <citation type="submission" date="2020-03" db="EMBL/GenBank/DDBJ databases">
        <title>The deep terrestrial virosphere.</title>
        <authorList>
            <person name="Holmfeldt K."/>
            <person name="Nilsson E."/>
            <person name="Simone D."/>
            <person name="Lopez-Fernandez M."/>
            <person name="Wu X."/>
            <person name="de Brujin I."/>
            <person name="Lundin D."/>
            <person name="Andersson A."/>
            <person name="Bertilsson S."/>
            <person name="Dopson M."/>
        </authorList>
    </citation>
    <scope>NUCLEOTIDE SEQUENCE</scope>
    <source>
        <strain evidence="4">MM415A00199</strain>
        <strain evidence="3">MM415B00346</strain>
    </source>
</reference>
<protein>
    <submittedName>
        <fullName evidence="3">Putative homing endonuclease</fullName>
    </submittedName>
</protein>
<feature type="region of interest" description="Disordered" evidence="1">
    <location>
        <begin position="101"/>
        <end position="124"/>
    </location>
</feature>
<evidence type="ECO:0000313" key="3">
    <source>
        <dbReference type="EMBL" id="QJA66517.1"/>
    </source>
</evidence>
<dbReference type="GO" id="GO:0004519">
    <property type="term" value="F:endonuclease activity"/>
    <property type="evidence" value="ECO:0007669"/>
    <property type="project" value="UniProtKB-KW"/>
</dbReference>
<evidence type="ECO:0000259" key="2">
    <source>
        <dbReference type="Pfam" id="PF13392"/>
    </source>
</evidence>
<dbReference type="EMBL" id="MT142528">
    <property type="protein sequence ID" value="QJA84384.1"/>
    <property type="molecule type" value="Genomic_DNA"/>
</dbReference>
<feature type="compositionally biased region" description="Basic and acidic residues" evidence="1">
    <location>
        <begin position="102"/>
        <end position="114"/>
    </location>
</feature>
<dbReference type="InterPro" id="IPR044930">
    <property type="entry name" value="Homing_endonuclease_His-Me"/>
</dbReference>
<dbReference type="CDD" id="cd00093">
    <property type="entry name" value="HTH_XRE"/>
    <property type="match status" value="1"/>
</dbReference>
<dbReference type="InterPro" id="IPR001387">
    <property type="entry name" value="Cro/C1-type_HTH"/>
</dbReference>
<gene>
    <name evidence="4" type="ORF">MM415A00199_0041</name>
    <name evidence="3" type="ORF">MM415B00346_0027</name>
</gene>
<dbReference type="SUPFAM" id="SSF54060">
    <property type="entry name" value="His-Me finger endonucleases"/>
    <property type="match status" value="1"/>
</dbReference>
<evidence type="ECO:0000256" key="1">
    <source>
        <dbReference type="SAM" id="MobiDB-lite"/>
    </source>
</evidence>
<evidence type="ECO:0000313" key="4">
    <source>
        <dbReference type="EMBL" id="QJA84384.1"/>
    </source>
</evidence>
<dbReference type="EMBL" id="MT141556">
    <property type="protein sequence ID" value="QJA66517.1"/>
    <property type="molecule type" value="Genomic_DNA"/>
</dbReference>
<dbReference type="AlphaFoldDB" id="A0A6M3JC30"/>
<name>A0A6M3JC30_9ZZZZ</name>
<dbReference type="InterPro" id="IPR003615">
    <property type="entry name" value="HNH_nuc"/>
</dbReference>
<organism evidence="3">
    <name type="scientific">viral metagenome</name>
    <dbReference type="NCBI Taxonomy" id="1070528"/>
    <lineage>
        <taxon>unclassified sequences</taxon>
        <taxon>metagenomes</taxon>
        <taxon>organismal metagenomes</taxon>
    </lineage>
</organism>
<dbReference type="InterPro" id="IPR044925">
    <property type="entry name" value="His-Me_finger_sf"/>
</dbReference>
<sequence>MKTLEERFWEKVDVREEDECWPWKACKGKGGYGKFGSGRSKTIAAHRVAYELGNGSIPEGLDVLHKCDFPPCCNPGHLWPGTNLDNQRDCIAKGRTACGERNGTHTHPEARPRGEANGSTKLTETQVREVRRLCNEGHTQRETGELVGVKQTAISQIMCGKTWKNIGL</sequence>
<dbReference type="Pfam" id="PF13392">
    <property type="entry name" value="HNH_3"/>
    <property type="match status" value="1"/>
</dbReference>
<dbReference type="Gene3D" id="3.90.75.10">
    <property type="entry name" value="Homing Intron 3 (I-ppo) Encoded Endonuclease, Chain A"/>
    <property type="match status" value="1"/>
</dbReference>